<sequence>MTNKPSTAMPNGARPRRGCRSRLTAFAACSVAALGIALAGCGTDQAPEVSGTDAHVHVDDGTPETASPETVAGRALSAMFSWQPVIDPSPGAAMGRALPWLGGDLAKEASMPPAEGIRPLPSWQLWKQSGDVISASATVEPEPVHSTPEKQTWRVQVRQTVLHADGSSTPYSHQTMSADLEHTDSGWRLVSYNVIPG</sequence>
<dbReference type="RefSeq" id="WP_308372666.1">
    <property type="nucleotide sequence ID" value="NZ_CP133194.1"/>
</dbReference>
<dbReference type="Proteomes" id="UP001230933">
    <property type="component" value="Plasmid pMGMM8_4"/>
</dbReference>
<evidence type="ECO:0000256" key="1">
    <source>
        <dbReference type="SAM" id="SignalP"/>
    </source>
</evidence>
<name>A0AAX3ZYL4_RHOER</name>
<reference evidence="2" key="1">
    <citation type="submission" date="2023-08" db="EMBL/GenBank/DDBJ databases">
        <title>Isolation and Characterization of Rhodococcus erythropolis MGMM8.</title>
        <authorList>
            <person name="Diabankana R.G.C."/>
            <person name="Afordoanyi D.M."/>
            <person name="Validov S.Z."/>
        </authorList>
    </citation>
    <scope>NUCLEOTIDE SEQUENCE</scope>
    <source>
        <strain evidence="2">MGMM8</strain>
        <plasmid evidence="2">pMGMM8_4</plasmid>
    </source>
</reference>
<geneLocation type="plasmid" evidence="2 3">
    <name>pMGMM8_4</name>
</geneLocation>
<feature type="signal peptide" evidence="1">
    <location>
        <begin position="1"/>
        <end position="39"/>
    </location>
</feature>
<keyword evidence="2" id="KW-0614">Plasmid</keyword>
<gene>
    <name evidence="2" type="ORF">QIE55_33435</name>
</gene>
<accession>A0AAX3ZYL4</accession>
<protein>
    <submittedName>
        <fullName evidence="2">Uncharacterized protein</fullName>
    </submittedName>
</protein>
<feature type="chain" id="PRO_5043444310" evidence="1">
    <location>
        <begin position="40"/>
        <end position="197"/>
    </location>
</feature>
<dbReference type="EMBL" id="CP133194">
    <property type="protein sequence ID" value="WMN02157.1"/>
    <property type="molecule type" value="Genomic_DNA"/>
</dbReference>
<evidence type="ECO:0000313" key="3">
    <source>
        <dbReference type="Proteomes" id="UP001230933"/>
    </source>
</evidence>
<evidence type="ECO:0000313" key="2">
    <source>
        <dbReference type="EMBL" id="WMN02157.1"/>
    </source>
</evidence>
<keyword evidence="1" id="KW-0732">Signal</keyword>
<organism evidence="2 3">
    <name type="scientific">Rhodococcus erythropolis</name>
    <name type="common">Arthrobacter picolinophilus</name>
    <dbReference type="NCBI Taxonomy" id="1833"/>
    <lineage>
        <taxon>Bacteria</taxon>
        <taxon>Bacillati</taxon>
        <taxon>Actinomycetota</taxon>
        <taxon>Actinomycetes</taxon>
        <taxon>Mycobacteriales</taxon>
        <taxon>Nocardiaceae</taxon>
        <taxon>Rhodococcus</taxon>
        <taxon>Rhodococcus erythropolis group</taxon>
    </lineage>
</organism>
<dbReference type="AlphaFoldDB" id="A0AAX3ZYL4"/>
<proteinExistence type="predicted"/>